<evidence type="ECO:0000313" key="2">
    <source>
        <dbReference type="Proteomes" id="UP000237872"/>
    </source>
</evidence>
<evidence type="ECO:0000313" key="1">
    <source>
        <dbReference type="EMBL" id="PPU64074.1"/>
    </source>
</evidence>
<proteinExistence type="predicted"/>
<reference evidence="1 2" key="1">
    <citation type="submission" date="2016-08" db="EMBL/GenBank/DDBJ databases">
        <authorList>
            <person name="Seilhamer J.J."/>
        </authorList>
    </citation>
    <scope>NUCLEOTIDE SEQUENCE [LARGE SCALE GENOMIC DNA]</scope>
    <source>
        <strain evidence="1 2">CFBP4690</strain>
    </source>
</reference>
<accession>A0A2S7CR59</accession>
<name>A0A2S7CR59_9XANT</name>
<dbReference type="EMBL" id="MDEC01000012">
    <property type="protein sequence ID" value="PPU64074.1"/>
    <property type="molecule type" value="Genomic_DNA"/>
</dbReference>
<protein>
    <submittedName>
        <fullName evidence="1">Uncharacterized protein</fullName>
    </submittedName>
</protein>
<dbReference type="AlphaFoldDB" id="A0A2S7CR59"/>
<dbReference type="OrthoDB" id="6009192at2"/>
<sequence>MIESNTVHACAVLREDQWRWWVYVVLNSSSKLSGAVPSPIAGLLAAWMPPSSLHGRIHGVSRER</sequence>
<organism evidence="1 2">
    <name type="scientific">Xanthomonas codiaei</name>
    <dbReference type="NCBI Taxonomy" id="56463"/>
    <lineage>
        <taxon>Bacteria</taxon>
        <taxon>Pseudomonadati</taxon>
        <taxon>Pseudomonadota</taxon>
        <taxon>Gammaproteobacteria</taxon>
        <taxon>Lysobacterales</taxon>
        <taxon>Lysobacteraceae</taxon>
        <taxon>Xanthomonas</taxon>
    </lineage>
</organism>
<dbReference type="Proteomes" id="UP000237872">
    <property type="component" value="Unassembled WGS sequence"/>
</dbReference>
<comment type="caution">
    <text evidence="1">The sequence shown here is derived from an EMBL/GenBank/DDBJ whole genome shotgun (WGS) entry which is preliminary data.</text>
</comment>
<gene>
    <name evidence="1" type="ORF">XcodCFBP4690_10550</name>
</gene>